<dbReference type="AlphaFoldDB" id="M4B5Q5"/>
<dbReference type="Proteomes" id="UP000011713">
    <property type="component" value="Unassembled WGS sequence"/>
</dbReference>
<proteinExistence type="predicted"/>
<reference evidence="2" key="1">
    <citation type="journal article" date="2010" name="Science">
        <title>Signatures of adaptation to obligate biotrophy in the Hyaloperonospora arabidopsidis genome.</title>
        <authorList>
            <person name="Baxter L."/>
            <person name="Tripathy S."/>
            <person name="Ishaque N."/>
            <person name="Boot N."/>
            <person name="Cabral A."/>
            <person name="Kemen E."/>
            <person name="Thines M."/>
            <person name="Ah-Fong A."/>
            <person name="Anderson R."/>
            <person name="Badejoko W."/>
            <person name="Bittner-Eddy P."/>
            <person name="Boore J.L."/>
            <person name="Chibucos M.C."/>
            <person name="Coates M."/>
            <person name="Dehal P."/>
            <person name="Delehaunty K."/>
            <person name="Dong S."/>
            <person name="Downton P."/>
            <person name="Dumas B."/>
            <person name="Fabro G."/>
            <person name="Fronick C."/>
            <person name="Fuerstenberg S.I."/>
            <person name="Fulton L."/>
            <person name="Gaulin E."/>
            <person name="Govers F."/>
            <person name="Hughes L."/>
            <person name="Humphray S."/>
            <person name="Jiang R.H."/>
            <person name="Judelson H."/>
            <person name="Kamoun S."/>
            <person name="Kyung K."/>
            <person name="Meijer H."/>
            <person name="Minx P."/>
            <person name="Morris P."/>
            <person name="Nelson J."/>
            <person name="Phuntumart V."/>
            <person name="Qutob D."/>
            <person name="Rehmany A."/>
            <person name="Rougon-Cardoso A."/>
            <person name="Ryden P."/>
            <person name="Torto-Alalibo T."/>
            <person name="Studholme D."/>
            <person name="Wang Y."/>
            <person name="Win J."/>
            <person name="Wood J."/>
            <person name="Clifton S.W."/>
            <person name="Rogers J."/>
            <person name="Van den Ackerveken G."/>
            <person name="Jones J.D."/>
            <person name="McDowell J.M."/>
            <person name="Beynon J."/>
            <person name="Tyler B.M."/>
        </authorList>
    </citation>
    <scope>NUCLEOTIDE SEQUENCE [LARGE SCALE GENOMIC DNA]</scope>
    <source>
        <strain evidence="2">Emoy2</strain>
    </source>
</reference>
<dbReference type="EnsemblProtists" id="HpaT801605">
    <property type="protein sequence ID" value="HpaP801605"/>
    <property type="gene ID" value="HpaG801605"/>
</dbReference>
<sequence length="78" mass="8805">MQEAAASLFRKVCAGTPCWAKQGRGGGTDVERERCFAVGAPRLDRCHLTHTYVRVKLKRKHGESCSGDWTIRCEFLQH</sequence>
<organism evidence="1 2">
    <name type="scientific">Hyaloperonospora arabidopsidis (strain Emoy2)</name>
    <name type="common">Downy mildew agent</name>
    <name type="synonym">Peronospora arabidopsidis</name>
    <dbReference type="NCBI Taxonomy" id="559515"/>
    <lineage>
        <taxon>Eukaryota</taxon>
        <taxon>Sar</taxon>
        <taxon>Stramenopiles</taxon>
        <taxon>Oomycota</taxon>
        <taxon>Peronosporomycetes</taxon>
        <taxon>Peronosporales</taxon>
        <taxon>Peronosporaceae</taxon>
        <taxon>Hyaloperonospora</taxon>
    </lineage>
</organism>
<dbReference type="EMBL" id="JH598461">
    <property type="status" value="NOT_ANNOTATED_CDS"/>
    <property type="molecule type" value="Genomic_DNA"/>
</dbReference>
<evidence type="ECO:0000313" key="1">
    <source>
        <dbReference type="EnsemblProtists" id="HpaP801605"/>
    </source>
</evidence>
<keyword evidence="2" id="KW-1185">Reference proteome</keyword>
<dbReference type="HOGENOM" id="CLU_2627224_0_0_1"/>
<name>M4B5Q5_HYAAE</name>
<evidence type="ECO:0000313" key="2">
    <source>
        <dbReference type="Proteomes" id="UP000011713"/>
    </source>
</evidence>
<reference evidence="1" key="2">
    <citation type="submission" date="2015-06" db="UniProtKB">
        <authorList>
            <consortium name="EnsemblProtists"/>
        </authorList>
    </citation>
    <scope>IDENTIFICATION</scope>
    <source>
        <strain evidence="1">Emoy2</strain>
    </source>
</reference>
<protein>
    <submittedName>
        <fullName evidence="1">Uncharacterized protein</fullName>
    </submittedName>
</protein>
<accession>M4B5Q5</accession>
<dbReference type="VEuPathDB" id="FungiDB:HpaG801605"/>
<dbReference type="InParanoid" id="M4B5Q5"/>